<dbReference type="AlphaFoldDB" id="A0A226BX60"/>
<dbReference type="RefSeq" id="WP_089023707.1">
    <property type="nucleotide sequence ID" value="NZ_NIQC01000015.1"/>
</dbReference>
<sequence>MEVGVAEVDLNIEGVRSLKEKRKILKSIITRIQNKFNLSIAEIDYQDKWQRSLIGLAGISNDKKYINKVLEKAVTLIESDGNMIIIDYHIYFL</sequence>
<comment type="caution">
    <text evidence="1">The sequence shown here is derived from an EMBL/GenBank/DDBJ whole genome shotgun (WGS) entry which is preliminary data.</text>
</comment>
<dbReference type="Gene3D" id="3.30.70.1120">
    <property type="entry name" value="TT1725-like"/>
    <property type="match status" value="1"/>
</dbReference>
<dbReference type="Proteomes" id="UP000214588">
    <property type="component" value="Unassembled WGS sequence"/>
</dbReference>
<name>A0A226BX60_9FIRM</name>
<gene>
    <name evidence="1" type="ORF">CDO51_07695</name>
</gene>
<protein>
    <recommendedName>
        <fullName evidence="3">DUF503 domain-containing protein</fullName>
    </recommendedName>
</protein>
<dbReference type="PANTHER" id="PTHR36441">
    <property type="entry name" value="HYPOTHETICAL CYTOSOLIC PROTEIN"/>
    <property type="match status" value="1"/>
</dbReference>
<evidence type="ECO:0000313" key="2">
    <source>
        <dbReference type="Proteomes" id="UP000214588"/>
    </source>
</evidence>
<keyword evidence="2" id="KW-1185">Reference proteome</keyword>
<evidence type="ECO:0000313" key="1">
    <source>
        <dbReference type="EMBL" id="OWZ83586.1"/>
    </source>
</evidence>
<dbReference type="InterPro" id="IPR007546">
    <property type="entry name" value="DUF503"/>
</dbReference>
<dbReference type="PANTHER" id="PTHR36441:SF1">
    <property type="entry name" value="DUF503 DOMAIN-CONTAINING PROTEIN"/>
    <property type="match status" value="1"/>
</dbReference>
<dbReference type="Pfam" id="PF04456">
    <property type="entry name" value="DUF503"/>
    <property type="match status" value="1"/>
</dbReference>
<dbReference type="InterPro" id="IPR036746">
    <property type="entry name" value="TT1725-like_sf"/>
</dbReference>
<accession>A0A226BX60</accession>
<dbReference type="SUPFAM" id="SSF103007">
    <property type="entry name" value="Hypothetical protein TT1725"/>
    <property type="match status" value="1"/>
</dbReference>
<dbReference type="EMBL" id="NIQC01000015">
    <property type="protein sequence ID" value="OWZ83586.1"/>
    <property type="molecule type" value="Genomic_DNA"/>
</dbReference>
<organism evidence="1 2">
    <name type="scientific">Natranaerobius trueperi</name>
    <dbReference type="NCBI Taxonomy" id="759412"/>
    <lineage>
        <taxon>Bacteria</taxon>
        <taxon>Bacillati</taxon>
        <taxon>Bacillota</taxon>
        <taxon>Clostridia</taxon>
        <taxon>Natranaerobiales</taxon>
        <taxon>Natranaerobiaceae</taxon>
        <taxon>Natranaerobius</taxon>
    </lineage>
</organism>
<reference evidence="1 2" key="1">
    <citation type="submission" date="2017-06" db="EMBL/GenBank/DDBJ databases">
        <title>Draft Genome Sequence of Natranaerobius trueperi halophilic, alkalithermophilic bacteria from soda lakes.</title>
        <authorList>
            <person name="Zhao B."/>
        </authorList>
    </citation>
    <scope>NUCLEOTIDE SEQUENCE [LARGE SCALE GENOMIC DNA]</scope>
    <source>
        <strain evidence="1 2">DSM 18760</strain>
    </source>
</reference>
<proteinExistence type="predicted"/>
<dbReference type="OrthoDB" id="9809023at2"/>
<evidence type="ECO:0008006" key="3">
    <source>
        <dbReference type="Google" id="ProtNLM"/>
    </source>
</evidence>